<reference evidence="6" key="1">
    <citation type="submission" date="2025-08" db="UniProtKB">
        <authorList>
            <consortium name="Ensembl"/>
        </authorList>
    </citation>
    <scope>IDENTIFICATION</scope>
</reference>
<keyword evidence="4" id="KW-0732">Signal</keyword>
<dbReference type="Gene3D" id="2.60.40.690">
    <property type="entry name" value="Alpha-macroglobulin, receptor-binding domain"/>
    <property type="match status" value="2"/>
</dbReference>
<dbReference type="PANTHER" id="PTHR11412">
    <property type="entry name" value="MACROGLOBULIN / COMPLEMENT"/>
    <property type="match status" value="1"/>
</dbReference>
<dbReference type="Pfam" id="PF01821">
    <property type="entry name" value="ANATO"/>
    <property type="match status" value="1"/>
</dbReference>
<dbReference type="SUPFAM" id="SSF49410">
    <property type="entry name" value="Alpha-macroglobulin receptor domain"/>
    <property type="match status" value="1"/>
</dbReference>
<dbReference type="SMART" id="SM01360">
    <property type="entry name" value="A2M"/>
    <property type="match status" value="1"/>
</dbReference>
<feature type="signal peptide" evidence="4">
    <location>
        <begin position="1"/>
        <end position="23"/>
    </location>
</feature>
<dbReference type="Gene3D" id="2.60.120.1540">
    <property type="match status" value="1"/>
</dbReference>
<dbReference type="GeneTree" id="ENSGT00940000154063"/>
<dbReference type="InterPro" id="IPR047565">
    <property type="entry name" value="Alpha-macroglob_thiol-ester_cl"/>
</dbReference>
<dbReference type="Gene3D" id="2.60.40.1930">
    <property type="match status" value="3"/>
</dbReference>
<dbReference type="InterPro" id="IPR011626">
    <property type="entry name" value="Alpha-macroglobulin_TED"/>
</dbReference>
<dbReference type="Pfam" id="PF07703">
    <property type="entry name" value="A2M_BRD"/>
    <property type="match status" value="1"/>
</dbReference>
<dbReference type="SMART" id="SM01359">
    <property type="entry name" value="A2M_N_2"/>
    <property type="match status" value="1"/>
</dbReference>
<name>A0A8C5FE42_GADMO</name>
<dbReference type="InterPro" id="IPR013783">
    <property type="entry name" value="Ig-like_fold"/>
</dbReference>
<dbReference type="Gene3D" id="6.20.50.160">
    <property type="match status" value="1"/>
</dbReference>
<dbReference type="CDD" id="cd02896">
    <property type="entry name" value="complement_C3_C4_C5"/>
    <property type="match status" value="1"/>
</dbReference>
<dbReference type="PROSITE" id="PS01178">
    <property type="entry name" value="ANAPHYLATOXIN_2"/>
    <property type="match status" value="1"/>
</dbReference>
<dbReference type="Pfam" id="PF07678">
    <property type="entry name" value="TED_complement"/>
    <property type="match status" value="1"/>
</dbReference>
<dbReference type="InterPro" id="IPR040839">
    <property type="entry name" value="MG4"/>
</dbReference>
<dbReference type="InterPro" id="IPR001599">
    <property type="entry name" value="Macroglobln_a2"/>
</dbReference>
<comment type="subcellular location">
    <subcellularLocation>
        <location evidence="1">Secreted</location>
    </subcellularLocation>
</comment>
<dbReference type="InterPro" id="IPR011625">
    <property type="entry name" value="A2M_N_BRD"/>
</dbReference>
<dbReference type="SMART" id="SM01419">
    <property type="entry name" value="Thiol-ester_cl"/>
    <property type="match status" value="1"/>
</dbReference>
<evidence type="ECO:0000256" key="3">
    <source>
        <dbReference type="ARBA" id="ARBA00023157"/>
    </source>
</evidence>
<evidence type="ECO:0000313" key="7">
    <source>
        <dbReference type="Proteomes" id="UP000694546"/>
    </source>
</evidence>
<dbReference type="PANTHER" id="PTHR11412:SF81">
    <property type="entry name" value="COMPLEMENT C3"/>
    <property type="match status" value="1"/>
</dbReference>
<dbReference type="Pfam" id="PF17789">
    <property type="entry name" value="MG4"/>
    <property type="match status" value="1"/>
</dbReference>
<evidence type="ECO:0000256" key="4">
    <source>
        <dbReference type="SAM" id="SignalP"/>
    </source>
</evidence>
<dbReference type="Pfam" id="PF01835">
    <property type="entry name" value="MG2"/>
    <property type="match status" value="1"/>
</dbReference>
<dbReference type="SUPFAM" id="SSF48239">
    <property type="entry name" value="Terpenoid cyclases/Protein prenyltransferases"/>
    <property type="match status" value="1"/>
</dbReference>
<dbReference type="SMART" id="SM00643">
    <property type="entry name" value="C345C"/>
    <property type="match status" value="1"/>
</dbReference>
<dbReference type="Pfam" id="PF00207">
    <property type="entry name" value="A2M"/>
    <property type="match status" value="1"/>
</dbReference>
<dbReference type="SUPFAM" id="SSF50242">
    <property type="entry name" value="TIMP-like"/>
    <property type="match status" value="1"/>
</dbReference>
<feature type="domain" description="Anaphylatoxin-like" evidence="5">
    <location>
        <begin position="670"/>
        <end position="705"/>
    </location>
</feature>
<accession>A0A8C5FE42</accession>
<evidence type="ECO:0000313" key="6">
    <source>
        <dbReference type="Ensembl" id="ENSGMOP00000029935.1"/>
    </source>
</evidence>
<dbReference type="Gene3D" id="2.60.40.10">
    <property type="entry name" value="Immunoglobulins"/>
    <property type="match status" value="2"/>
</dbReference>
<keyword evidence="7" id="KW-1185">Reference proteome</keyword>
<protein>
    <recommendedName>
        <fullName evidence="5">Anaphylatoxin-like domain-containing protein</fullName>
    </recommendedName>
</protein>
<dbReference type="InterPro" id="IPR018081">
    <property type="entry name" value="Anaphylatoxin_comp_syst"/>
</dbReference>
<dbReference type="Gene3D" id="1.20.91.20">
    <property type="entry name" value="Anaphylotoxins (complement system)"/>
    <property type="match status" value="1"/>
</dbReference>
<evidence type="ECO:0000256" key="1">
    <source>
        <dbReference type="ARBA" id="ARBA00004613"/>
    </source>
</evidence>
<feature type="chain" id="PRO_5045037462" description="Anaphylatoxin-like domain-containing protein" evidence="4">
    <location>
        <begin position="24"/>
        <end position="1545"/>
    </location>
</feature>
<dbReference type="CDD" id="cd00017">
    <property type="entry name" value="ANATO"/>
    <property type="match status" value="1"/>
</dbReference>
<dbReference type="Pfam" id="PF01759">
    <property type="entry name" value="NTR"/>
    <property type="match status" value="1"/>
</dbReference>
<reference evidence="6" key="2">
    <citation type="submission" date="2025-09" db="UniProtKB">
        <authorList>
            <consortium name="Ensembl"/>
        </authorList>
    </citation>
    <scope>IDENTIFICATION</scope>
</reference>
<dbReference type="Proteomes" id="UP000694546">
    <property type="component" value="Chromosome 3"/>
</dbReference>
<keyword evidence="2" id="KW-0964">Secreted</keyword>
<dbReference type="SUPFAM" id="SSF47686">
    <property type="entry name" value="Anaphylotoxins (complement system)"/>
    <property type="match status" value="1"/>
</dbReference>
<dbReference type="SMART" id="SM01361">
    <property type="entry name" value="A2M_recep"/>
    <property type="match status" value="1"/>
</dbReference>
<dbReference type="Gene3D" id="2.20.130.20">
    <property type="match status" value="1"/>
</dbReference>
<dbReference type="GO" id="GO:0005615">
    <property type="term" value="C:extracellular space"/>
    <property type="evidence" value="ECO:0007669"/>
    <property type="project" value="InterPro"/>
</dbReference>
<sequence>MHLEILPLSVACLVLFLSSVANGDPLKVLSAPNLLRIGATENIFVECHDCSGADIDVQIVVKLFSTGALELDSTTVTLTDDNNFQILADEFENDPTLKQHVSLEARFPDGTSLKKVVLVSFQSGYIFIQTNKPLYTPNSRVHYRVFGLTSGMKPFGLAYDEDSIININIVTPDEIILPVGPVSLALGIHSGSYILPEIVSTGMWTVVATFQNSKQNKYSAEFEVKEYVLPSFEVTITPDKPFFYVDDEMLTIDIRATYLFGKEVEGSAYVVFGMFDKNKEKHSFPGSIQRVMVINGIAQATLTRTQIQETYPDIENEVKSSIYVAVTVLTESGSELVEAEKQGINIVASPYTINLKKTPKYFKPTMFFEVLVYVEYPDGSPAADVPVRVDPGDIEVTTTKNGLARVLINPSGSSPRLDITAKTADPQVSNNRQTSATMTALPYNSGIGSYLHIGVGSSEVRLGDDLQITLSLNAQTTTRDITYLVSKSRGQLVKHGRFRVALTTITMTLPVTKEMLPSFRIIAYHRDRVEVVSDSVWVDVIDTCMGSLKLVPASALPSEPRQTFRYTITGDPGATVGLVAVDKGVYALNNKHRLTQRKVWDVVKKADTGCTPGGGEDSMNVFYDAGLLFQSDLIGTADRQVFKCEVSTRMRRAPATLDVRSTLDSLLRQCCLDGMAETSLSYSCERRKEYISDGKACADAFLKCCQELNQRQTESKTARGPRDIVFTDSRQIVTRTIFPEGWLWADYKLPLCPDKDPKCKTTSLKQRIPLRDSITTWHLTGISLSPTHGICIDDTLKIVVLKNFFIDLRLPYAAVRGEQIEIKAILHNYLLDDITVLVYLKEVTDVCSLASKQEEYTQTVSVAAEGTRSVSFLIIPMRHGKFPIEVKASVGDLLIDDGVRKELLVVVIIMVMICFQNFIQLPESKQVEIITNPIDVANIVSNKPTILEIYVKGSQVNLLVEKVLSGSSTGRLIRQPRGNGEQNMMSMTLPLIAAMYLEKTKQWDTVGLSKRDNALEYIKTGYQNELAFRKVDGAFSTSIGTTGLSWLTSYVAKLFSMAFTLVDIDRNTICGAIKWVILRSQQPDGRFMEIGPVIHGEMMGDVRGSDSDASMTAFSLIAIQEARPICEDIVRSMTGSINTAVGYLEGRLPSLTNPYAVAMVSYALANENKLNKEILYRFVSQDSTHWPVANHELFTLEATAYALLALVKVKEFEDAAPIVKWLNTQRTVEGGYGSTQSTIMVYQAVAEYWVNAKEQEHEMDIEIQVPNRMIPIRINKKYTFWTTWVSINNGIYPEVKVSATGLGEATLSPGIELATFPEKSQPAPPPELSRPHFFYSSSRYRDADKDAGMTILDIGLPSGYTPDISLHFPLLQTMKVGVLQPATVSVYEFYNRGTITFLYFVSNLTILVICHHFVFTEECSIQTKGEINTKERIEKIHDICIGSKSHNSYNNKCCFCFVHLHTGSSDKELNDKLQTFIGYSHCREILNLELNKSYLIMAWSHRDWYEYVLREKTWIEYWPTELECRTPKYRPTCEVTSLRSAYTSF</sequence>
<organism evidence="6 7">
    <name type="scientific">Gadus morhua</name>
    <name type="common">Atlantic cod</name>
    <dbReference type="NCBI Taxonomy" id="8049"/>
    <lineage>
        <taxon>Eukaryota</taxon>
        <taxon>Metazoa</taxon>
        <taxon>Chordata</taxon>
        <taxon>Craniata</taxon>
        <taxon>Vertebrata</taxon>
        <taxon>Euteleostomi</taxon>
        <taxon>Actinopterygii</taxon>
        <taxon>Neopterygii</taxon>
        <taxon>Teleostei</taxon>
        <taxon>Neoteleostei</taxon>
        <taxon>Acanthomorphata</taxon>
        <taxon>Zeiogadaria</taxon>
        <taxon>Gadariae</taxon>
        <taxon>Gadiformes</taxon>
        <taxon>Gadoidei</taxon>
        <taxon>Gadidae</taxon>
        <taxon>Gadus</taxon>
    </lineage>
</organism>
<proteinExistence type="predicted"/>
<dbReference type="InterPro" id="IPR009048">
    <property type="entry name" value="A-macroglobulin_rcpt-bd"/>
</dbReference>
<dbReference type="Gene3D" id="2.40.50.120">
    <property type="match status" value="1"/>
</dbReference>
<keyword evidence="3" id="KW-1015">Disulfide bond</keyword>
<evidence type="ECO:0000256" key="2">
    <source>
        <dbReference type="ARBA" id="ARBA00022525"/>
    </source>
</evidence>
<dbReference type="Gene3D" id="1.50.10.20">
    <property type="match status" value="1"/>
</dbReference>
<dbReference type="Gene3D" id="2.60.40.1940">
    <property type="match status" value="1"/>
</dbReference>
<dbReference type="InterPro" id="IPR002890">
    <property type="entry name" value="MG2"/>
</dbReference>
<dbReference type="GO" id="GO:0004866">
    <property type="term" value="F:endopeptidase inhibitor activity"/>
    <property type="evidence" value="ECO:0007669"/>
    <property type="project" value="InterPro"/>
</dbReference>
<dbReference type="InterPro" id="IPR050473">
    <property type="entry name" value="A2M/Complement_sys"/>
</dbReference>
<dbReference type="Pfam" id="PF17791">
    <property type="entry name" value="MG3"/>
    <property type="match status" value="1"/>
</dbReference>
<dbReference type="Ensembl" id="ENSGMOT00000025268.1">
    <property type="protein sequence ID" value="ENSGMOP00000029935.1"/>
    <property type="gene ID" value="ENSGMOG00000012895.2"/>
</dbReference>
<dbReference type="PROSITE" id="PS01177">
    <property type="entry name" value="ANAPHYLATOXIN_1"/>
    <property type="match status" value="1"/>
</dbReference>
<dbReference type="InterPro" id="IPR000020">
    <property type="entry name" value="Anaphylatoxin/fibulin"/>
</dbReference>
<dbReference type="InterPro" id="IPR008993">
    <property type="entry name" value="TIMP-like_OB-fold"/>
</dbReference>
<dbReference type="InterPro" id="IPR041555">
    <property type="entry name" value="MG3"/>
</dbReference>
<dbReference type="InterPro" id="IPR008930">
    <property type="entry name" value="Terpenoid_cyclase/PrenylTrfase"/>
</dbReference>
<evidence type="ECO:0000259" key="5">
    <source>
        <dbReference type="PROSITE" id="PS01178"/>
    </source>
</evidence>
<dbReference type="Pfam" id="PF17790">
    <property type="entry name" value="MG1"/>
    <property type="match status" value="1"/>
</dbReference>
<dbReference type="InterPro" id="IPR041425">
    <property type="entry name" value="C3/4/5_MG1"/>
</dbReference>
<dbReference type="SMART" id="SM00104">
    <property type="entry name" value="ANATO"/>
    <property type="match status" value="1"/>
</dbReference>
<dbReference type="InterPro" id="IPR018933">
    <property type="entry name" value="Netrin_module_non-TIMP"/>
</dbReference>
<dbReference type="InterPro" id="IPR036595">
    <property type="entry name" value="A-macroglobulin_rcpt-bd_sf"/>
</dbReference>